<dbReference type="Gene3D" id="1.10.418.10">
    <property type="entry name" value="Calponin-like domain"/>
    <property type="match status" value="1"/>
</dbReference>
<evidence type="ECO:0000259" key="1">
    <source>
        <dbReference type="Pfam" id="PF00307"/>
    </source>
</evidence>
<dbReference type="EMBL" id="DS113276">
    <property type="protein sequence ID" value="EAY14069.1"/>
    <property type="molecule type" value="Genomic_DNA"/>
</dbReference>
<evidence type="ECO:0000313" key="2">
    <source>
        <dbReference type="EMBL" id="EAY14069.1"/>
    </source>
</evidence>
<accession>A2E010</accession>
<dbReference type="SUPFAM" id="SSF47576">
    <property type="entry name" value="Calponin-homology domain, CH-domain"/>
    <property type="match status" value="2"/>
</dbReference>
<dbReference type="OrthoDB" id="10502894at2759"/>
<organism evidence="2 3">
    <name type="scientific">Trichomonas vaginalis (strain ATCC PRA-98 / G3)</name>
    <dbReference type="NCBI Taxonomy" id="412133"/>
    <lineage>
        <taxon>Eukaryota</taxon>
        <taxon>Metamonada</taxon>
        <taxon>Parabasalia</taxon>
        <taxon>Trichomonadida</taxon>
        <taxon>Trichomonadidae</taxon>
        <taxon>Trichomonas</taxon>
    </lineage>
</organism>
<dbReference type="InterPro" id="IPR001715">
    <property type="entry name" value="CH_dom"/>
</dbReference>
<protein>
    <recommendedName>
        <fullName evidence="1">Calponin-homology (CH) domain-containing protein</fullName>
    </recommendedName>
</protein>
<dbReference type="RefSeq" id="XP_001326292.1">
    <property type="nucleotide sequence ID" value="XM_001326257.1"/>
</dbReference>
<dbReference type="Pfam" id="PF00307">
    <property type="entry name" value="CH"/>
    <property type="match status" value="1"/>
</dbReference>
<proteinExistence type="predicted"/>
<dbReference type="Proteomes" id="UP000001542">
    <property type="component" value="Unassembled WGS sequence"/>
</dbReference>
<reference evidence="2" key="1">
    <citation type="submission" date="2006-10" db="EMBL/GenBank/DDBJ databases">
        <authorList>
            <person name="Amadeo P."/>
            <person name="Zhao Q."/>
            <person name="Wortman J."/>
            <person name="Fraser-Liggett C."/>
            <person name="Carlton J."/>
        </authorList>
    </citation>
    <scope>NUCLEOTIDE SEQUENCE</scope>
    <source>
        <strain evidence="2">G3</strain>
    </source>
</reference>
<keyword evidence="3" id="KW-1185">Reference proteome</keyword>
<dbReference type="AlphaFoldDB" id="A2E010"/>
<evidence type="ECO:0000313" key="3">
    <source>
        <dbReference type="Proteomes" id="UP000001542"/>
    </source>
</evidence>
<dbReference type="VEuPathDB" id="TrichDB:TVAGG3_0535880"/>
<name>A2E010_TRIV3</name>
<reference evidence="2" key="2">
    <citation type="journal article" date="2007" name="Science">
        <title>Draft genome sequence of the sexually transmitted pathogen Trichomonas vaginalis.</title>
        <authorList>
            <person name="Carlton J.M."/>
            <person name="Hirt R.P."/>
            <person name="Silva J.C."/>
            <person name="Delcher A.L."/>
            <person name="Schatz M."/>
            <person name="Zhao Q."/>
            <person name="Wortman J.R."/>
            <person name="Bidwell S.L."/>
            <person name="Alsmark U.C.M."/>
            <person name="Besteiro S."/>
            <person name="Sicheritz-Ponten T."/>
            <person name="Noel C.J."/>
            <person name="Dacks J.B."/>
            <person name="Foster P.G."/>
            <person name="Simillion C."/>
            <person name="Van de Peer Y."/>
            <person name="Miranda-Saavedra D."/>
            <person name="Barton G.J."/>
            <person name="Westrop G.D."/>
            <person name="Mueller S."/>
            <person name="Dessi D."/>
            <person name="Fiori P.L."/>
            <person name="Ren Q."/>
            <person name="Paulsen I."/>
            <person name="Zhang H."/>
            <person name="Bastida-Corcuera F.D."/>
            <person name="Simoes-Barbosa A."/>
            <person name="Brown M.T."/>
            <person name="Hayes R.D."/>
            <person name="Mukherjee M."/>
            <person name="Okumura C.Y."/>
            <person name="Schneider R."/>
            <person name="Smith A.J."/>
            <person name="Vanacova S."/>
            <person name="Villalvazo M."/>
            <person name="Haas B.J."/>
            <person name="Pertea M."/>
            <person name="Feldblyum T.V."/>
            <person name="Utterback T.R."/>
            <person name="Shu C.L."/>
            <person name="Osoegawa K."/>
            <person name="de Jong P.J."/>
            <person name="Hrdy I."/>
            <person name="Horvathova L."/>
            <person name="Zubacova Z."/>
            <person name="Dolezal P."/>
            <person name="Malik S.B."/>
            <person name="Logsdon J.M. Jr."/>
            <person name="Henze K."/>
            <person name="Gupta A."/>
            <person name="Wang C.C."/>
            <person name="Dunne R.L."/>
            <person name="Upcroft J.A."/>
            <person name="Upcroft P."/>
            <person name="White O."/>
            <person name="Salzberg S.L."/>
            <person name="Tang P."/>
            <person name="Chiu C.-H."/>
            <person name="Lee Y.-S."/>
            <person name="Embley T.M."/>
            <person name="Coombs G.H."/>
            <person name="Mottram J.C."/>
            <person name="Tachezy J."/>
            <person name="Fraser-Liggett C.M."/>
            <person name="Johnson P.J."/>
        </authorList>
    </citation>
    <scope>NUCLEOTIDE SEQUENCE [LARGE SCALE GENOMIC DNA]</scope>
    <source>
        <strain evidence="2">G3</strain>
    </source>
</reference>
<dbReference type="InterPro" id="IPR036872">
    <property type="entry name" value="CH_dom_sf"/>
</dbReference>
<feature type="domain" description="Calponin-homology (CH)" evidence="1">
    <location>
        <begin position="195"/>
        <end position="273"/>
    </location>
</feature>
<dbReference type="KEGG" id="tva:4772057"/>
<sequence>MRTTFYLSQVRGKGSRIRNDISQDIDDEDDLFSHRKSPKIDPETKQQRSVILKWLKQLSISNPSIADGIEDSIVNWFLQSGSLLPKALHLKIEKKTTDLVSMIRTLNENDVLTDDTLNFMTNSVETAPPEELVWSILNDAYNYALKKQSSVIPLTKTIGENPPIILQRNVLNRILKSLGLQRLPNVFGDPKDIIDDDFRNGNFFFALYEKLTGEKVQPVSTAVSQKKAINNTQMVLVLLESKKFIDSSFINCAPQIVSGDQFVFQQLLSMIFYNCSKIKGPITIKFVSQTQTTSYTTENPIPKSYIEGSNLQDGVTLPKLLTSIDPIYSKLPYLLLSPQNDIEKKWNIRKTIEYLQRKPAWPTTEKIDINDLIDGEELTVQALYNGILACYPHKFASEKACKSLRFILGLNPEQSNY</sequence>
<gene>
    <name evidence="2" type="ORF">TVAG_478940</name>
</gene>
<dbReference type="VEuPathDB" id="TrichDB:TVAG_478940"/>
<dbReference type="InParanoid" id="A2E010"/>